<proteinExistence type="predicted"/>
<accession>A0A6A6WEQ9</accession>
<organism evidence="2 3">
    <name type="scientific">Pseudovirgaria hyperparasitica</name>
    <dbReference type="NCBI Taxonomy" id="470096"/>
    <lineage>
        <taxon>Eukaryota</taxon>
        <taxon>Fungi</taxon>
        <taxon>Dikarya</taxon>
        <taxon>Ascomycota</taxon>
        <taxon>Pezizomycotina</taxon>
        <taxon>Dothideomycetes</taxon>
        <taxon>Dothideomycetes incertae sedis</taxon>
        <taxon>Acrospermales</taxon>
        <taxon>Acrospermaceae</taxon>
        <taxon>Pseudovirgaria</taxon>
    </lineage>
</organism>
<evidence type="ECO:0000256" key="1">
    <source>
        <dbReference type="SAM" id="MobiDB-lite"/>
    </source>
</evidence>
<feature type="compositionally biased region" description="Polar residues" evidence="1">
    <location>
        <begin position="43"/>
        <end position="52"/>
    </location>
</feature>
<dbReference type="AlphaFoldDB" id="A0A6A6WEQ9"/>
<reference evidence="2" key="1">
    <citation type="journal article" date="2020" name="Stud. Mycol.">
        <title>101 Dothideomycetes genomes: a test case for predicting lifestyles and emergence of pathogens.</title>
        <authorList>
            <person name="Haridas S."/>
            <person name="Albert R."/>
            <person name="Binder M."/>
            <person name="Bloem J."/>
            <person name="Labutti K."/>
            <person name="Salamov A."/>
            <person name="Andreopoulos B."/>
            <person name="Baker S."/>
            <person name="Barry K."/>
            <person name="Bills G."/>
            <person name="Bluhm B."/>
            <person name="Cannon C."/>
            <person name="Castanera R."/>
            <person name="Culley D."/>
            <person name="Daum C."/>
            <person name="Ezra D."/>
            <person name="Gonzalez J."/>
            <person name="Henrissat B."/>
            <person name="Kuo A."/>
            <person name="Liang C."/>
            <person name="Lipzen A."/>
            <person name="Lutzoni F."/>
            <person name="Magnuson J."/>
            <person name="Mondo S."/>
            <person name="Nolan M."/>
            <person name="Ohm R."/>
            <person name="Pangilinan J."/>
            <person name="Park H.-J."/>
            <person name="Ramirez L."/>
            <person name="Alfaro M."/>
            <person name="Sun H."/>
            <person name="Tritt A."/>
            <person name="Yoshinaga Y."/>
            <person name="Zwiers L.-H."/>
            <person name="Turgeon B."/>
            <person name="Goodwin S."/>
            <person name="Spatafora J."/>
            <person name="Crous P."/>
            <person name="Grigoriev I."/>
        </authorList>
    </citation>
    <scope>NUCLEOTIDE SEQUENCE</scope>
    <source>
        <strain evidence="2">CBS 121739</strain>
    </source>
</reference>
<feature type="region of interest" description="Disordered" evidence="1">
    <location>
        <begin position="43"/>
        <end position="87"/>
    </location>
</feature>
<feature type="compositionally biased region" description="Acidic residues" evidence="1">
    <location>
        <begin position="56"/>
        <end position="67"/>
    </location>
</feature>
<evidence type="ECO:0000313" key="2">
    <source>
        <dbReference type="EMBL" id="KAF2761203.1"/>
    </source>
</evidence>
<dbReference type="RefSeq" id="XP_033603654.1">
    <property type="nucleotide sequence ID" value="XM_033743457.1"/>
</dbReference>
<sequence>MHLDKKACNTPQIFTPGLLLACSISLPPTPLLDFYPTPISDSAPQSYFTTPNAMDIDSETDSDDDNDVPMTPPPPQSRLSPPTFIRPTRPARLDAQKLANPAASTGRLPTPIAATNTDSTSLRPPLPRARTSPAPLRLPVRALRNSALAFDDTGLPSPISENEPTTPGCSAEMLLERMNVFGSVEGDARCAVPRRRMRSGAVSARGRWEEGRREDCERCRDGVKGHTGHFVAS</sequence>
<evidence type="ECO:0000313" key="3">
    <source>
        <dbReference type="Proteomes" id="UP000799437"/>
    </source>
</evidence>
<dbReference type="Proteomes" id="UP000799437">
    <property type="component" value="Unassembled WGS sequence"/>
</dbReference>
<name>A0A6A6WEQ9_9PEZI</name>
<dbReference type="EMBL" id="ML996567">
    <property type="protein sequence ID" value="KAF2761203.1"/>
    <property type="molecule type" value="Genomic_DNA"/>
</dbReference>
<feature type="region of interest" description="Disordered" evidence="1">
    <location>
        <begin position="100"/>
        <end position="133"/>
    </location>
</feature>
<dbReference type="PROSITE" id="PS51257">
    <property type="entry name" value="PROKAR_LIPOPROTEIN"/>
    <property type="match status" value="1"/>
</dbReference>
<feature type="compositionally biased region" description="Polar residues" evidence="1">
    <location>
        <begin position="113"/>
        <end position="122"/>
    </location>
</feature>
<keyword evidence="3" id="KW-1185">Reference proteome</keyword>
<gene>
    <name evidence="2" type="ORF">EJ05DRAFT_473744</name>
</gene>
<protein>
    <submittedName>
        <fullName evidence="2">Uncharacterized protein</fullName>
    </submittedName>
</protein>
<dbReference type="GeneID" id="54484511"/>